<dbReference type="OMA" id="MPPINGH"/>
<dbReference type="PANTHER" id="PTHR46130">
    <property type="entry name" value="LAMGL DOMAIN-CONTAINING PROTEIN"/>
    <property type="match status" value="1"/>
</dbReference>
<dbReference type="InterPro" id="IPR058897">
    <property type="entry name" value="PAPPA_SD_C"/>
</dbReference>
<reference evidence="2" key="2">
    <citation type="submission" date="2025-09" db="UniProtKB">
        <authorList>
            <consortium name="Ensembl"/>
        </authorList>
    </citation>
    <scope>IDENTIFICATION</scope>
</reference>
<dbReference type="PANTHER" id="PTHR46130:SF3">
    <property type="entry name" value="CHROMOSOME UNDETERMINED SCAFFOLD_33, WHOLE GENOME SHOTGUN SEQUENCE"/>
    <property type="match status" value="1"/>
</dbReference>
<accession>S4R8X7</accession>
<dbReference type="HOGENOM" id="CLU_1664789_0_0_1"/>
<proteinExistence type="predicted"/>
<dbReference type="AlphaFoldDB" id="S4R8X7"/>
<dbReference type="GeneTree" id="ENSGT00940000156654"/>
<dbReference type="Ensembl" id="ENSPMAT00000001667.1">
    <property type="protein sequence ID" value="ENSPMAP00000001658.1"/>
    <property type="gene ID" value="ENSPMAG00000001508.1"/>
</dbReference>
<feature type="domain" description="Pappalysin-1 SD scarf" evidence="1">
    <location>
        <begin position="126"/>
        <end position="159"/>
    </location>
</feature>
<dbReference type="InterPro" id="IPR043543">
    <property type="entry name" value="PAPPA/PAPPA2"/>
</dbReference>
<dbReference type="InterPro" id="IPR024079">
    <property type="entry name" value="MetalloPept_cat_dom_sf"/>
</dbReference>
<dbReference type="GO" id="GO:0004222">
    <property type="term" value="F:metalloendopeptidase activity"/>
    <property type="evidence" value="ECO:0007669"/>
    <property type="project" value="TreeGrafter"/>
</dbReference>
<dbReference type="STRING" id="7757.ENSPMAP00000001658"/>
<evidence type="ECO:0000259" key="1">
    <source>
        <dbReference type="Pfam" id="PF25900"/>
    </source>
</evidence>
<dbReference type="GO" id="GO:0006508">
    <property type="term" value="P:proteolysis"/>
    <property type="evidence" value="ECO:0007669"/>
    <property type="project" value="TreeGrafter"/>
</dbReference>
<dbReference type="Gene3D" id="3.40.390.10">
    <property type="entry name" value="Collagenase (Catalytic Domain)"/>
    <property type="match status" value="1"/>
</dbReference>
<sequence length="159" mass="17665">CQETTPSLEKGDLCADTAPTPQNKLCHDPEPRNDTCNQRYFQHTPFNNYMSYADDGCTNSFTPNQVARMHCYLDLVYEGWRLDRAPLPVPMPPTPAAHDEGSLTLQWMPPINGHVFQREVGSACDLCGEDGRLTQFAHSASSPRACDPSGHWSPKEAEG</sequence>
<name>S4R8X7_PETMA</name>
<evidence type="ECO:0000313" key="2">
    <source>
        <dbReference type="Ensembl" id="ENSPMAP00000001658.1"/>
    </source>
</evidence>
<dbReference type="GO" id="GO:0005615">
    <property type="term" value="C:extracellular space"/>
    <property type="evidence" value="ECO:0007669"/>
    <property type="project" value="TreeGrafter"/>
</dbReference>
<protein>
    <recommendedName>
        <fullName evidence="1">Pappalysin-1 SD scarf domain-containing protein</fullName>
    </recommendedName>
</protein>
<dbReference type="Pfam" id="PF25900">
    <property type="entry name" value="PAPPA"/>
    <property type="match status" value="1"/>
</dbReference>
<dbReference type="GO" id="GO:0007166">
    <property type="term" value="P:cell surface receptor signaling pathway"/>
    <property type="evidence" value="ECO:0007669"/>
    <property type="project" value="TreeGrafter"/>
</dbReference>
<organism evidence="2">
    <name type="scientific">Petromyzon marinus</name>
    <name type="common">Sea lamprey</name>
    <dbReference type="NCBI Taxonomy" id="7757"/>
    <lineage>
        <taxon>Eukaryota</taxon>
        <taxon>Metazoa</taxon>
        <taxon>Chordata</taxon>
        <taxon>Craniata</taxon>
        <taxon>Vertebrata</taxon>
        <taxon>Cyclostomata</taxon>
        <taxon>Hyperoartia</taxon>
        <taxon>Petromyzontiformes</taxon>
        <taxon>Petromyzontidae</taxon>
        <taxon>Petromyzon</taxon>
    </lineage>
</organism>
<dbReference type="MEROPS" id="M43.004"/>
<reference evidence="2" key="1">
    <citation type="submission" date="2025-08" db="UniProtKB">
        <authorList>
            <consortium name="Ensembl"/>
        </authorList>
    </citation>
    <scope>IDENTIFICATION</scope>
</reference>